<gene>
    <name evidence="1" type="ORF">HHK36_017224</name>
</gene>
<dbReference type="EMBL" id="JABCRI010000011">
    <property type="protein sequence ID" value="KAF8398297.1"/>
    <property type="molecule type" value="Genomic_DNA"/>
</dbReference>
<dbReference type="PANTHER" id="PTHR31549:SF149">
    <property type="entry name" value="ISOPRENOID SYNTHASE DOMAIN-CONTAINING PROTEIN"/>
    <property type="match status" value="1"/>
</dbReference>
<organism evidence="1 2">
    <name type="scientific">Tetracentron sinense</name>
    <name type="common">Spur-leaf</name>
    <dbReference type="NCBI Taxonomy" id="13715"/>
    <lineage>
        <taxon>Eukaryota</taxon>
        <taxon>Viridiplantae</taxon>
        <taxon>Streptophyta</taxon>
        <taxon>Embryophyta</taxon>
        <taxon>Tracheophyta</taxon>
        <taxon>Spermatophyta</taxon>
        <taxon>Magnoliopsida</taxon>
        <taxon>Trochodendrales</taxon>
        <taxon>Trochodendraceae</taxon>
        <taxon>Tetracentron</taxon>
    </lineage>
</organism>
<dbReference type="InterPro" id="IPR004158">
    <property type="entry name" value="DUF247_pln"/>
</dbReference>
<reference evidence="1 2" key="1">
    <citation type="submission" date="2020-04" db="EMBL/GenBank/DDBJ databases">
        <title>Plant Genome Project.</title>
        <authorList>
            <person name="Zhang R.-G."/>
        </authorList>
    </citation>
    <scope>NUCLEOTIDE SEQUENCE [LARGE SCALE GENOMIC DNA]</scope>
    <source>
        <strain evidence="1">YNK0</strain>
        <tissue evidence="1">Leaf</tissue>
    </source>
</reference>
<accession>A0A835DF02</accession>
<dbReference type="PANTHER" id="PTHR31549">
    <property type="entry name" value="PROTEIN, PUTATIVE (DUF247)-RELATED-RELATED"/>
    <property type="match status" value="1"/>
</dbReference>
<comment type="caution">
    <text evidence="1">The sequence shown here is derived from an EMBL/GenBank/DDBJ whole genome shotgun (WGS) entry which is preliminary data.</text>
</comment>
<evidence type="ECO:0000313" key="2">
    <source>
        <dbReference type="Proteomes" id="UP000655225"/>
    </source>
</evidence>
<evidence type="ECO:0000313" key="1">
    <source>
        <dbReference type="EMBL" id="KAF8398297.1"/>
    </source>
</evidence>
<sequence length="199" mass="22283">MVSIGPFHHGKPELEPMEKLKIPIVQQFIKDSGKPDHVFYNEFVKMAGYARPFYAEGSTTNFNDQDFAIVMFLDGQRSATKHSKHVEFKAYAMHGELSLPPINIGEFTKAKFLNLMAYENCPDTPDDKGVTSYVYFMRALIANDHDVKKLRSQGILQNFLIGDDEQVVDLFKQLATGAAIDVLIYGSVKGQIESIATAT</sequence>
<dbReference type="AlphaFoldDB" id="A0A835DF02"/>
<dbReference type="OrthoDB" id="1849062at2759"/>
<protein>
    <submittedName>
        <fullName evidence="1">Uncharacterized protein</fullName>
    </submittedName>
</protein>
<dbReference type="Proteomes" id="UP000655225">
    <property type="component" value="Unassembled WGS sequence"/>
</dbReference>
<keyword evidence="2" id="KW-1185">Reference proteome</keyword>
<name>A0A835DF02_TETSI</name>
<dbReference type="Pfam" id="PF03140">
    <property type="entry name" value="DUF247"/>
    <property type="match status" value="2"/>
</dbReference>
<proteinExistence type="predicted"/>